<feature type="transmembrane region" description="Helical" evidence="1">
    <location>
        <begin position="19"/>
        <end position="37"/>
    </location>
</feature>
<reference evidence="3" key="1">
    <citation type="journal article" date="2019" name="Int. J. Syst. Evol. Microbiol.">
        <title>The Global Catalogue of Microorganisms (GCM) 10K type strain sequencing project: providing services to taxonomists for standard genome sequencing and annotation.</title>
        <authorList>
            <consortium name="The Broad Institute Genomics Platform"/>
            <consortium name="The Broad Institute Genome Sequencing Center for Infectious Disease"/>
            <person name="Wu L."/>
            <person name="Ma J."/>
        </authorList>
    </citation>
    <scope>NUCLEOTIDE SEQUENCE [LARGE SCALE GENOMIC DNA]</scope>
    <source>
        <strain evidence="3">CGMCC 1.7003</strain>
    </source>
</reference>
<sequence>MNDWPLLDKYGLTPVPQRFYWLLLVLLRPYLSWVLVLTLPAQQKDLLKLFYPQQQDFLMACLIALPVLLVVVALTQRSDKRSAAWRPVWRVSQPLLLLCCSADLIYTLYDLPTDAILDAPWRLVSVVALGLCLFWLVRSSTLPIIFREWPEPVIKK</sequence>
<gene>
    <name evidence="2" type="ORF">GCM10010919_09410</name>
</gene>
<comment type="caution">
    <text evidence="2">The sequence shown here is derived from an EMBL/GenBank/DDBJ whole genome shotgun (WGS) entry which is preliminary data.</text>
</comment>
<evidence type="ECO:0000256" key="1">
    <source>
        <dbReference type="SAM" id="Phobius"/>
    </source>
</evidence>
<dbReference type="InterPro" id="IPR021318">
    <property type="entry name" value="DUF2919"/>
</dbReference>
<keyword evidence="3" id="KW-1185">Reference proteome</keyword>
<feature type="transmembrane region" description="Helical" evidence="1">
    <location>
        <begin position="121"/>
        <end position="137"/>
    </location>
</feature>
<accession>A0ABQ3L061</accession>
<keyword evidence="1" id="KW-1133">Transmembrane helix</keyword>
<keyword evidence="1" id="KW-0812">Transmembrane</keyword>
<dbReference type="EMBL" id="BNAO01000002">
    <property type="protein sequence ID" value="GHG63579.1"/>
    <property type="molecule type" value="Genomic_DNA"/>
</dbReference>
<dbReference type="RefSeq" id="WP_189430759.1">
    <property type="nucleotide sequence ID" value="NZ_BNAO01000002.1"/>
</dbReference>
<evidence type="ECO:0000313" key="2">
    <source>
        <dbReference type="EMBL" id="GHG63579.1"/>
    </source>
</evidence>
<dbReference type="Pfam" id="PF11143">
    <property type="entry name" value="DUF2919"/>
    <property type="match status" value="1"/>
</dbReference>
<protein>
    <recommendedName>
        <fullName evidence="4">DUF2919 domain-containing protein</fullName>
    </recommendedName>
</protein>
<feature type="transmembrane region" description="Helical" evidence="1">
    <location>
        <begin position="87"/>
        <end position="109"/>
    </location>
</feature>
<keyword evidence="1" id="KW-0472">Membrane</keyword>
<proteinExistence type="predicted"/>
<organism evidence="2 3">
    <name type="scientific">Alishewanella longhuensis</name>
    <dbReference type="NCBI Taxonomy" id="1091037"/>
    <lineage>
        <taxon>Bacteria</taxon>
        <taxon>Pseudomonadati</taxon>
        <taxon>Pseudomonadota</taxon>
        <taxon>Gammaproteobacteria</taxon>
        <taxon>Alteromonadales</taxon>
        <taxon>Alteromonadaceae</taxon>
        <taxon>Alishewanella</taxon>
    </lineage>
</organism>
<feature type="transmembrane region" description="Helical" evidence="1">
    <location>
        <begin position="57"/>
        <end position="75"/>
    </location>
</feature>
<dbReference type="Proteomes" id="UP000659697">
    <property type="component" value="Unassembled WGS sequence"/>
</dbReference>
<evidence type="ECO:0000313" key="3">
    <source>
        <dbReference type="Proteomes" id="UP000659697"/>
    </source>
</evidence>
<evidence type="ECO:0008006" key="4">
    <source>
        <dbReference type="Google" id="ProtNLM"/>
    </source>
</evidence>
<name>A0ABQ3L061_9ALTE</name>